<feature type="compositionally biased region" description="Polar residues" evidence="1">
    <location>
        <begin position="255"/>
        <end position="265"/>
    </location>
</feature>
<dbReference type="KEGG" id="lpan:LPMP_290190"/>
<evidence type="ECO:0000256" key="1">
    <source>
        <dbReference type="SAM" id="MobiDB-lite"/>
    </source>
</evidence>
<feature type="region of interest" description="Disordered" evidence="1">
    <location>
        <begin position="881"/>
        <end position="903"/>
    </location>
</feature>
<dbReference type="EMBL" id="CP009398">
    <property type="protein sequence ID" value="AIN99970.1"/>
    <property type="molecule type" value="Genomic_DNA"/>
</dbReference>
<feature type="compositionally biased region" description="Low complexity" evidence="1">
    <location>
        <begin position="305"/>
        <end position="327"/>
    </location>
</feature>
<evidence type="ECO:0000313" key="2">
    <source>
        <dbReference type="EMBL" id="AIN99970.1"/>
    </source>
</evidence>
<feature type="region of interest" description="Disordered" evidence="1">
    <location>
        <begin position="241"/>
        <end position="328"/>
    </location>
</feature>
<feature type="compositionally biased region" description="Polar residues" evidence="1">
    <location>
        <begin position="282"/>
        <end position="297"/>
    </location>
</feature>
<feature type="compositionally biased region" description="Polar residues" evidence="1">
    <location>
        <begin position="363"/>
        <end position="374"/>
    </location>
</feature>
<evidence type="ECO:0000313" key="3">
    <source>
        <dbReference type="Proteomes" id="UP000063063"/>
    </source>
</evidence>
<dbReference type="AlphaFoldDB" id="A0A088RVM3"/>
<feature type="compositionally biased region" description="Low complexity" evidence="1">
    <location>
        <begin position="20"/>
        <end position="37"/>
    </location>
</feature>
<feature type="region of interest" description="Disordered" evidence="1">
    <location>
        <begin position="363"/>
        <end position="405"/>
    </location>
</feature>
<feature type="compositionally biased region" description="Pro residues" evidence="1">
    <location>
        <begin position="74"/>
        <end position="90"/>
    </location>
</feature>
<dbReference type="OrthoDB" id="266289at2759"/>
<dbReference type="Proteomes" id="UP000063063">
    <property type="component" value="Chromosome 29"/>
</dbReference>
<feature type="compositionally biased region" description="Basic and acidic residues" evidence="1">
    <location>
        <begin position="241"/>
        <end position="254"/>
    </location>
</feature>
<dbReference type="VEuPathDB" id="TriTrypDB:LPMP_290190"/>
<accession>A0A088RVM3</accession>
<sequence>MDRYEDSFESATTATDVEDGTTSVRTRSTTVTSGGSVDANNESGVDSSGDAISDGKGRSNELTSVSAAGFSPMPSYPVPPLPAAPVPVPVPVLSLIPSPASPLNGDSVDGLRASFTSPPDNAVVSEQPREFGQCMTGGEAEGGRRDPSLTDSARIEPSTVYDASGVSRSEFAGTASDDADHGHQGPKGVGFETLSRYVAFRSRGSDGTTGPTSERRSSVIETAMSASSALLGGMLTAKRVAEGHGLRESDERWSTADSTTSQPTLAQPAELPQKVSPESKAASMTASSVFSTLSQHLQRQKPSRQRSQPAFLSAPATPSAAVTSSVPMPAATIPETSYASTEGPMAAPVPLLTRQLLSPSQHPALAVSTSTPQDCASLPLPALPPPGWSSKIATNNSTTTTTETQQGWMIGDVQYLPSSTDKAAVQQIPPLPSPYEHHRHPTEQMRTSELREASEAVERLVKAFAMLKGYSRLEGAQIRSRTLADGVRTPVETATTVVASAHRLGSVSTVQVRDAVRPRGPRVFVPEVASAAIRASNSAVAASPQRVSAPPQEERESVAEGVVLDCVLELLQEHTGRTASSSVGEHKGEGAKRTRQPTTSSWQGARPHYEVVTADAFVYGGGAMGHGRASHFAAGTTSAAPPSHVYFNPSSAFLGGLGRSGAPLFDPRDRQSAVDLYNAVREALDKYVLRRVVMGAGSAEEPQSRASRPRMLPITATFAWVLLLDMVSLCEEIARVAYDAAPCTPSAVYPVLAQFRGDAACEEVVKAAMHCLPFEALNTSDGDSSTPGDGGCIFRMACWVTQQQLWTIADALADTIREDAVRRAREQQYSPFTAIPATEVDPRVLVPPNTPLLTLQPLPSRRGGGAVPMVGDAVEASATAASYSRVRRGGRGEGTGPGRRSADNELFEVPTTALQKVAYHISVLTTDLLSDMSTASHRALSALTAEEYPDVAAAVAETLSELLQDESIKAAVQRRAAEKVNKAQMARANFAGATRQRKEQAIIEKAEREAEEVVRHILQEVRTQGVA</sequence>
<dbReference type="eggNOG" id="ENOG502RZ6N">
    <property type="taxonomic scope" value="Eukaryota"/>
</dbReference>
<dbReference type="VEuPathDB" id="TriTrypDB:LPAL13_290006900"/>
<keyword evidence="3" id="KW-1185">Reference proteome</keyword>
<dbReference type="GeneID" id="22576783"/>
<reference evidence="2 3" key="1">
    <citation type="journal article" date="2015" name="Sci. Rep.">
        <title>The genome of Leishmania panamensis: insights into genomics of the L. (Viannia) subgenus.</title>
        <authorList>
            <person name="Llanes A."/>
            <person name="Restrepo C.M."/>
            <person name="Vecchio G.D."/>
            <person name="Anguizola F.J."/>
            <person name="Lleonart R."/>
        </authorList>
    </citation>
    <scope>NUCLEOTIDE SEQUENCE [LARGE SCALE GENOMIC DNA]</scope>
    <source>
        <strain evidence="2 3">MHOM/PA/94/PSC-1</strain>
    </source>
</reference>
<organism evidence="2 3">
    <name type="scientific">Leishmania panamensis</name>
    <dbReference type="NCBI Taxonomy" id="5679"/>
    <lineage>
        <taxon>Eukaryota</taxon>
        <taxon>Discoba</taxon>
        <taxon>Euglenozoa</taxon>
        <taxon>Kinetoplastea</taxon>
        <taxon>Metakinetoplastina</taxon>
        <taxon>Trypanosomatida</taxon>
        <taxon>Trypanosomatidae</taxon>
        <taxon>Leishmaniinae</taxon>
        <taxon>Leishmania</taxon>
        <taxon>Leishmania guyanensis species complex</taxon>
    </lineage>
</organism>
<name>A0A088RVM3_LEIPA</name>
<gene>
    <name evidence="2" type="ORF">LPMP_290190</name>
</gene>
<protein>
    <submittedName>
        <fullName evidence="2">Uncharacterized protein</fullName>
    </submittedName>
</protein>
<dbReference type="RefSeq" id="XP_010700913.1">
    <property type="nucleotide sequence ID" value="XM_010702611.1"/>
</dbReference>
<proteinExistence type="predicted"/>
<feature type="region of interest" description="Disordered" evidence="1">
    <location>
        <begin position="1"/>
        <end position="190"/>
    </location>
</feature>
<feature type="compositionally biased region" description="Low complexity" evidence="1">
    <location>
        <begin position="394"/>
        <end position="404"/>
    </location>
</feature>
<feature type="region of interest" description="Disordered" evidence="1">
    <location>
        <begin position="576"/>
        <end position="605"/>
    </location>
</feature>
<feature type="compositionally biased region" description="Low complexity" evidence="1">
    <location>
        <begin position="91"/>
        <end position="103"/>
    </location>
</feature>